<dbReference type="PROSITE" id="PS50293">
    <property type="entry name" value="TPR_REGION"/>
    <property type="match status" value="1"/>
</dbReference>
<feature type="repeat" description="TPR" evidence="1">
    <location>
        <begin position="419"/>
        <end position="452"/>
    </location>
</feature>
<evidence type="ECO:0000313" key="5">
    <source>
        <dbReference type="EMBL" id="MDU0355519.1"/>
    </source>
</evidence>
<reference evidence="5 6" key="1">
    <citation type="submission" date="2023-10" db="EMBL/GenBank/DDBJ databases">
        <title>Glaciecola aquimarina strain GGW-M5 nov., isolated from a coastal seawater.</title>
        <authorList>
            <person name="Bayburt H."/>
            <person name="Kim J.M."/>
            <person name="Choi B.J."/>
            <person name="Jeon C.O."/>
        </authorList>
    </citation>
    <scope>NUCLEOTIDE SEQUENCE [LARGE SCALE GENOMIC DNA]</scope>
    <source>
        <strain evidence="5 6">KCTC 32108</strain>
    </source>
</reference>
<accession>A0ABU3SZS7</accession>
<dbReference type="InterPro" id="IPR002035">
    <property type="entry name" value="VWF_A"/>
</dbReference>
<keyword evidence="3" id="KW-0812">Transmembrane</keyword>
<feature type="region of interest" description="Disordered" evidence="2">
    <location>
        <begin position="470"/>
        <end position="634"/>
    </location>
</feature>
<feature type="domain" description="VWFA" evidence="4">
    <location>
        <begin position="103"/>
        <end position="298"/>
    </location>
</feature>
<dbReference type="Pfam" id="PF13519">
    <property type="entry name" value="VWA_2"/>
    <property type="match status" value="1"/>
</dbReference>
<dbReference type="SUPFAM" id="SSF53300">
    <property type="entry name" value="vWA-like"/>
    <property type="match status" value="1"/>
</dbReference>
<dbReference type="PROSITE" id="PS50234">
    <property type="entry name" value="VWFA"/>
    <property type="match status" value="1"/>
</dbReference>
<evidence type="ECO:0000259" key="4">
    <source>
        <dbReference type="PROSITE" id="PS50234"/>
    </source>
</evidence>
<dbReference type="InterPro" id="IPR050768">
    <property type="entry name" value="UPF0353/GerABKA_families"/>
</dbReference>
<comment type="caution">
    <text evidence="5">The sequence shown here is derived from an EMBL/GenBank/DDBJ whole genome shotgun (WGS) entry which is preliminary data.</text>
</comment>
<dbReference type="EMBL" id="JAWDIO010000002">
    <property type="protein sequence ID" value="MDU0355519.1"/>
    <property type="molecule type" value="Genomic_DNA"/>
</dbReference>
<feature type="transmembrane region" description="Helical" evidence="3">
    <location>
        <begin position="71"/>
        <end position="90"/>
    </location>
</feature>
<feature type="compositionally biased region" description="Acidic residues" evidence="2">
    <location>
        <begin position="541"/>
        <end position="550"/>
    </location>
</feature>
<dbReference type="Gene3D" id="1.25.40.10">
    <property type="entry name" value="Tetratricopeptide repeat domain"/>
    <property type="match status" value="1"/>
</dbReference>
<gene>
    <name evidence="5" type="ORF">RS130_17905</name>
</gene>
<dbReference type="PANTHER" id="PTHR22550:SF14">
    <property type="entry name" value="VWFA DOMAIN-CONTAINING PROTEIN"/>
    <property type="match status" value="1"/>
</dbReference>
<dbReference type="Pfam" id="PF00515">
    <property type="entry name" value="TPR_1"/>
    <property type="match status" value="1"/>
</dbReference>
<proteinExistence type="predicted"/>
<keyword evidence="3" id="KW-0472">Membrane</keyword>
<evidence type="ECO:0000313" key="6">
    <source>
        <dbReference type="Proteomes" id="UP001247805"/>
    </source>
</evidence>
<keyword evidence="1" id="KW-0802">TPR repeat</keyword>
<dbReference type="InterPro" id="IPR011990">
    <property type="entry name" value="TPR-like_helical_dom_sf"/>
</dbReference>
<name>A0ABU3SZS7_9ALTE</name>
<dbReference type="Gene3D" id="3.40.50.410">
    <property type="entry name" value="von Willebrand factor, type A domain"/>
    <property type="match status" value="1"/>
</dbReference>
<dbReference type="SMART" id="SM00028">
    <property type="entry name" value="TPR"/>
    <property type="match status" value="1"/>
</dbReference>
<keyword evidence="3" id="KW-1133">Transmembrane helix</keyword>
<feature type="compositionally biased region" description="Low complexity" evidence="2">
    <location>
        <begin position="558"/>
        <end position="582"/>
    </location>
</feature>
<evidence type="ECO:0000256" key="2">
    <source>
        <dbReference type="SAM" id="MobiDB-lite"/>
    </source>
</evidence>
<keyword evidence="6" id="KW-1185">Reference proteome</keyword>
<feature type="compositionally biased region" description="Acidic residues" evidence="2">
    <location>
        <begin position="478"/>
        <end position="489"/>
    </location>
</feature>
<feature type="transmembrane region" description="Helical" evidence="3">
    <location>
        <begin position="20"/>
        <end position="39"/>
    </location>
</feature>
<evidence type="ECO:0000256" key="1">
    <source>
        <dbReference type="PROSITE-ProRule" id="PRU00339"/>
    </source>
</evidence>
<dbReference type="Proteomes" id="UP001247805">
    <property type="component" value="Unassembled WGS sequence"/>
</dbReference>
<dbReference type="PANTHER" id="PTHR22550">
    <property type="entry name" value="SPORE GERMINATION PROTEIN"/>
    <property type="match status" value="1"/>
</dbReference>
<protein>
    <submittedName>
        <fullName evidence="5">VWA domain-containing protein</fullName>
    </submittedName>
</protein>
<organism evidence="5 6">
    <name type="scientific">Paraglaciecola aquimarina</name>
    <dbReference type="NCBI Taxonomy" id="1235557"/>
    <lineage>
        <taxon>Bacteria</taxon>
        <taxon>Pseudomonadati</taxon>
        <taxon>Pseudomonadota</taxon>
        <taxon>Gammaproteobacteria</taxon>
        <taxon>Alteromonadales</taxon>
        <taxon>Alteromonadaceae</taxon>
        <taxon>Paraglaciecola</taxon>
    </lineage>
</organism>
<dbReference type="SMART" id="SM00327">
    <property type="entry name" value="VWA"/>
    <property type="match status" value="1"/>
</dbReference>
<dbReference type="RefSeq" id="WP_316027055.1">
    <property type="nucleotide sequence ID" value="NZ_JAWDIO010000002.1"/>
</dbReference>
<dbReference type="InterPro" id="IPR019734">
    <property type="entry name" value="TPR_rpt"/>
</dbReference>
<feature type="compositionally biased region" description="Low complexity" evidence="2">
    <location>
        <begin position="490"/>
        <end position="517"/>
    </location>
</feature>
<sequence>MMGNLFENMSFLSDFHFLRPHWLWAIIPLVMLVGLIRYIQKQQSGWQSVLAGHLYQHLITTDKANTARPPLLLLGVGWVLASLALAGPTWERLPQPVYQLNTGKVVLIDMSMSMRSTDVKPDRLTRAKYKAIDLVNAITEGETGLVVYAGDAFTISPLSSDAQNLTTLIPSLTPEIMPIAGSDPALGIKAAIELLSNAGYQQGEIFWITDGISNQQMKEVSNEINNSLFRVSVLAVGTEEGAPIKLTNGELLKDSRGAIVIPKLTSNNLKSLARSGGGRYAPMQANGTDIDYLIEQSLVSQDQDVDEQQEKENFGDKWQELGPYLLLILLPFAAYAFRKGIITVLFAACLIPVYTPQAQAGWWQDMWKTRDQQGMQAYKNSEFAQAAETFDDPLWQGNAHYRNQAYQAAIDAFSKVDSPQALYNTGNALAQLGELDQAIAAYEEVIKQQPDHQDAIANKALLEQLKQQQQQQQQQQQEEQEQSEGEQQEQDGQQNGDNQQGDQQDQQDQQGQDSQEQNNDEQQGDQQSENQQPSAPSEGQQEQDEENTESEEQRSADQQDAQQTSEESDSEQQPQAAQAQEQELTDEQKEQMQRMQNLLNRVPDDPAFLLKRKMQIESQQRKRERLPTNIQGNW</sequence>
<dbReference type="SUPFAM" id="SSF48452">
    <property type="entry name" value="TPR-like"/>
    <property type="match status" value="1"/>
</dbReference>
<evidence type="ECO:0000256" key="3">
    <source>
        <dbReference type="SAM" id="Phobius"/>
    </source>
</evidence>
<dbReference type="PROSITE" id="PS50005">
    <property type="entry name" value="TPR"/>
    <property type="match status" value="1"/>
</dbReference>
<dbReference type="InterPro" id="IPR036465">
    <property type="entry name" value="vWFA_dom_sf"/>
</dbReference>